<dbReference type="PANTHER" id="PTHR43344:SF13">
    <property type="entry name" value="PHOSPHATASE RV3661-RELATED"/>
    <property type="match status" value="1"/>
</dbReference>
<reference evidence="4" key="1">
    <citation type="submission" date="2018-05" db="EMBL/GenBank/DDBJ databases">
        <authorList>
            <person name="Lanie J.A."/>
            <person name="Ng W.-L."/>
            <person name="Kazmierczak K.M."/>
            <person name="Andrzejewski T.M."/>
            <person name="Davidsen T.M."/>
            <person name="Wayne K.J."/>
            <person name="Tettelin H."/>
            <person name="Glass J.I."/>
            <person name="Rusch D."/>
            <person name="Podicherti R."/>
            <person name="Tsui H.-C.T."/>
            <person name="Winkler M.E."/>
        </authorList>
    </citation>
    <scope>NUCLEOTIDE SEQUENCE</scope>
</reference>
<name>A0A381PJC0_9ZZZZ</name>
<keyword evidence="2" id="KW-0378">Hydrolase</keyword>
<dbReference type="AlphaFoldDB" id="A0A381PJC0"/>
<dbReference type="NCBIfam" id="TIGR01488">
    <property type="entry name" value="HAD-SF-IB"/>
    <property type="match status" value="1"/>
</dbReference>
<keyword evidence="3" id="KW-0460">Magnesium</keyword>
<protein>
    <recommendedName>
        <fullName evidence="5">HAD-IB family hydrolase</fullName>
    </recommendedName>
</protein>
<dbReference type="Gene3D" id="3.40.50.1000">
    <property type="entry name" value="HAD superfamily/HAD-like"/>
    <property type="match status" value="1"/>
</dbReference>
<evidence type="ECO:0008006" key="5">
    <source>
        <dbReference type="Google" id="ProtNLM"/>
    </source>
</evidence>
<accession>A0A381PJC0</accession>
<dbReference type="PANTHER" id="PTHR43344">
    <property type="entry name" value="PHOSPHOSERINE PHOSPHATASE"/>
    <property type="match status" value="1"/>
</dbReference>
<dbReference type="InterPro" id="IPR050582">
    <property type="entry name" value="HAD-like_SerB"/>
</dbReference>
<dbReference type="GO" id="GO:0016787">
    <property type="term" value="F:hydrolase activity"/>
    <property type="evidence" value="ECO:0007669"/>
    <property type="project" value="UniProtKB-KW"/>
</dbReference>
<organism evidence="4">
    <name type="scientific">marine metagenome</name>
    <dbReference type="NCBI Taxonomy" id="408172"/>
    <lineage>
        <taxon>unclassified sequences</taxon>
        <taxon>metagenomes</taxon>
        <taxon>ecological metagenomes</taxon>
    </lineage>
</organism>
<dbReference type="Pfam" id="PF12710">
    <property type="entry name" value="HAD"/>
    <property type="match status" value="1"/>
</dbReference>
<keyword evidence="1" id="KW-0479">Metal-binding</keyword>
<evidence type="ECO:0000256" key="1">
    <source>
        <dbReference type="ARBA" id="ARBA00022723"/>
    </source>
</evidence>
<evidence type="ECO:0000313" key="4">
    <source>
        <dbReference type="EMBL" id="SUZ65533.1"/>
    </source>
</evidence>
<gene>
    <name evidence="4" type="ORF">METZ01_LOCUS18387</name>
</gene>
<dbReference type="CDD" id="cd02612">
    <property type="entry name" value="HAD_PGPPase"/>
    <property type="match status" value="1"/>
</dbReference>
<dbReference type="NCBIfam" id="TIGR01490">
    <property type="entry name" value="HAD-SF-IB-hyp1"/>
    <property type="match status" value="1"/>
</dbReference>
<dbReference type="InterPro" id="IPR036412">
    <property type="entry name" value="HAD-like_sf"/>
</dbReference>
<dbReference type="EMBL" id="UINC01000961">
    <property type="protein sequence ID" value="SUZ65533.1"/>
    <property type="molecule type" value="Genomic_DNA"/>
</dbReference>
<dbReference type="Gene3D" id="1.20.1440.100">
    <property type="entry name" value="SG protein - dephosphorylation function"/>
    <property type="match status" value="1"/>
</dbReference>
<sequence length="233" mass="26436">MGIIRPLSDTNPMIRRLALFDLDNTLLAGDSDKAWGEFLISKHLVNEDTHRAQNNGFYQHYLEGVLDIHAYVKFTLSPILDYNKQQRNSLLGEFIKEEALPMILGKGRQLVERHRNAGHCCVIITATNAFITEPIAEQFKVDQLLATDLEIVNDRFTGNITGIPCYREGKLERLEQWLGLNKNLALDNSIFYSDSINDIPLLEKVAEAVAVDPDEELLQASKEKGWQTISLRN</sequence>
<dbReference type="InterPro" id="IPR006385">
    <property type="entry name" value="HAD_hydro_SerB1"/>
</dbReference>
<dbReference type="InterPro" id="IPR023214">
    <property type="entry name" value="HAD_sf"/>
</dbReference>
<evidence type="ECO:0000256" key="2">
    <source>
        <dbReference type="ARBA" id="ARBA00022801"/>
    </source>
</evidence>
<evidence type="ECO:0000256" key="3">
    <source>
        <dbReference type="ARBA" id="ARBA00022842"/>
    </source>
</evidence>
<dbReference type="GO" id="GO:0046872">
    <property type="term" value="F:metal ion binding"/>
    <property type="evidence" value="ECO:0007669"/>
    <property type="project" value="UniProtKB-KW"/>
</dbReference>
<dbReference type="SUPFAM" id="SSF56784">
    <property type="entry name" value="HAD-like"/>
    <property type="match status" value="1"/>
</dbReference>
<proteinExistence type="predicted"/>